<evidence type="ECO:0000313" key="3">
    <source>
        <dbReference type="EMBL" id="AKT41255.1"/>
    </source>
</evidence>
<dbReference type="OrthoDB" id="9860948at2"/>
<protein>
    <recommendedName>
        <fullName evidence="5">Secreted protein</fullName>
    </recommendedName>
</protein>
<gene>
    <name evidence="3" type="ORF">CMC5_054220</name>
</gene>
<evidence type="ECO:0000256" key="2">
    <source>
        <dbReference type="SAM" id="SignalP"/>
    </source>
</evidence>
<dbReference type="PATRIC" id="fig|52.7.peg.6001"/>
<dbReference type="AlphaFoldDB" id="A0A0K1EK64"/>
<feature type="region of interest" description="Disordered" evidence="1">
    <location>
        <begin position="31"/>
        <end position="55"/>
    </location>
</feature>
<evidence type="ECO:0008006" key="5">
    <source>
        <dbReference type="Google" id="ProtNLM"/>
    </source>
</evidence>
<accession>A0A0K1EK64</accession>
<evidence type="ECO:0000256" key="1">
    <source>
        <dbReference type="SAM" id="MobiDB-lite"/>
    </source>
</evidence>
<keyword evidence="2" id="KW-0732">Signal</keyword>
<reference evidence="3 4" key="1">
    <citation type="submission" date="2015-07" db="EMBL/GenBank/DDBJ databases">
        <title>Genome analysis of myxobacterium Chondromyces crocatus Cm c5 reveals a high potential for natural compound synthesis and the genetic basis for the loss of fruiting body formation.</title>
        <authorList>
            <person name="Zaburannyi N."/>
            <person name="Bunk B."/>
            <person name="Maier J."/>
            <person name="Overmann J."/>
            <person name="Mueller R."/>
        </authorList>
    </citation>
    <scope>NUCLEOTIDE SEQUENCE [LARGE SCALE GENOMIC DNA]</scope>
    <source>
        <strain evidence="3 4">Cm c5</strain>
    </source>
</reference>
<dbReference type="Proteomes" id="UP000067626">
    <property type="component" value="Chromosome"/>
</dbReference>
<feature type="chain" id="PRO_5005459586" description="Secreted protein" evidence="2">
    <location>
        <begin position="27"/>
        <end position="268"/>
    </location>
</feature>
<name>A0A0K1EK64_CHOCO</name>
<feature type="compositionally biased region" description="Basic and acidic residues" evidence="1">
    <location>
        <begin position="31"/>
        <end position="46"/>
    </location>
</feature>
<organism evidence="3 4">
    <name type="scientific">Chondromyces crocatus</name>
    <dbReference type="NCBI Taxonomy" id="52"/>
    <lineage>
        <taxon>Bacteria</taxon>
        <taxon>Pseudomonadati</taxon>
        <taxon>Myxococcota</taxon>
        <taxon>Polyangia</taxon>
        <taxon>Polyangiales</taxon>
        <taxon>Polyangiaceae</taxon>
        <taxon>Chondromyces</taxon>
    </lineage>
</organism>
<dbReference type="RefSeq" id="WP_050433059.1">
    <property type="nucleotide sequence ID" value="NZ_CP012159.1"/>
</dbReference>
<feature type="signal peptide" evidence="2">
    <location>
        <begin position="1"/>
        <end position="26"/>
    </location>
</feature>
<evidence type="ECO:0000313" key="4">
    <source>
        <dbReference type="Proteomes" id="UP000067626"/>
    </source>
</evidence>
<sequence length="268" mass="28988">MTTTRPRNHPALLTLSLLALQAAACATSPRASEDTAAAHRATRDQVSDPASSSAAPLHDGLPLGVLQATGTSFAPAHVHATCQVPLPAMCIDYLFEGDDALALTEAHCKEKHGTLVYSPAQPDGARGCYNRDRALWCAYTLGSNRELTAFEFHFGTKALPDPDRCTLKEAKATPLTPPPAREKSVCVRSSQSDCIENDTDDPAWGADCTRRGGTFHPAPAECWRKDSIGACTFETRGERGTMVFHRSHPKSKDQLVEICEMINGTWQD</sequence>
<proteinExistence type="predicted"/>
<dbReference type="KEGG" id="ccro:CMC5_054220"/>
<keyword evidence="4" id="KW-1185">Reference proteome</keyword>
<dbReference type="EMBL" id="CP012159">
    <property type="protein sequence ID" value="AKT41255.1"/>
    <property type="molecule type" value="Genomic_DNA"/>
</dbReference>